<evidence type="ECO:0000256" key="16">
    <source>
        <dbReference type="PIRNR" id="PIRNR018269"/>
    </source>
</evidence>
<feature type="transmembrane region" description="Helical" evidence="16">
    <location>
        <begin position="178"/>
        <end position="199"/>
    </location>
</feature>
<evidence type="ECO:0000256" key="2">
    <source>
        <dbReference type="ARBA" id="ARBA00004141"/>
    </source>
</evidence>
<dbReference type="GO" id="GO:0016024">
    <property type="term" value="P:CDP-diacylglycerol biosynthetic process"/>
    <property type="evidence" value="ECO:0007669"/>
    <property type="project" value="UniProtKB-UniRule"/>
</dbReference>
<keyword evidence="11 16" id="KW-1133">Transmembrane helix</keyword>
<comment type="pathway">
    <text evidence="3 16 17">Phospholipid metabolism; CDP-diacylglycerol biosynthesis; CDP-diacylglycerol from sn-glycerol 3-phosphate: step 3/3.</text>
</comment>
<evidence type="ECO:0000256" key="5">
    <source>
        <dbReference type="ARBA" id="ARBA00010185"/>
    </source>
</evidence>
<dbReference type="PANTHER" id="PTHR13773">
    <property type="entry name" value="PHOSPHATIDATE CYTIDYLYLTRANSFERASE"/>
    <property type="match status" value="1"/>
</dbReference>
<evidence type="ECO:0000256" key="13">
    <source>
        <dbReference type="ARBA" id="ARBA00023136"/>
    </source>
</evidence>
<dbReference type="InterPro" id="IPR000374">
    <property type="entry name" value="PC_trans"/>
</dbReference>
<keyword evidence="9 16" id="KW-0812">Transmembrane</keyword>
<feature type="transmembrane region" description="Helical" evidence="16">
    <location>
        <begin position="274"/>
        <end position="297"/>
    </location>
</feature>
<organism evidence="19">
    <name type="scientific">Cacopsylla melanoneura</name>
    <dbReference type="NCBI Taxonomy" id="428564"/>
    <lineage>
        <taxon>Eukaryota</taxon>
        <taxon>Metazoa</taxon>
        <taxon>Ecdysozoa</taxon>
        <taxon>Arthropoda</taxon>
        <taxon>Hexapoda</taxon>
        <taxon>Insecta</taxon>
        <taxon>Pterygota</taxon>
        <taxon>Neoptera</taxon>
        <taxon>Paraneoptera</taxon>
        <taxon>Hemiptera</taxon>
        <taxon>Sternorrhyncha</taxon>
        <taxon>Psylloidea</taxon>
        <taxon>Psyllidae</taxon>
        <taxon>Psyllinae</taxon>
        <taxon>Cacopsylla</taxon>
    </lineage>
</organism>
<dbReference type="Pfam" id="PF01148">
    <property type="entry name" value="CTP_transf_1"/>
    <property type="match status" value="1"/>
</dbReference>
<comment type="subcellular location">
    <subcellularLocation>
        <location evidence="2">Membrane</location>
        <topology evidence="2">Multi-pass membrane protein</topology>
    </subcellularLocation>
</comment>
<evidence type="ECO:0000256" key="14">
    <source>
        <dbReference type="ARBA" id="ARBA00023209"/>
    </source>
</evidence>
<evidence type="ECO:0000256" key="1">
    <source>
        <dbReference type="ARBA" id="ARBA00001698"/>
    </source>
</evidence>
<dbReference type="InterPro" id="IPR016720">
    <property type="entry name" value="PC_Trfase_euk"/>
</dbReference>
<feature type="compositionally biased region" description="Basic and acidic residues" evidence="18">
    <location>
        <begin position="1"/>
        <end position="11"/>
    </location>
</feature>
<accession>A0A8D8RD19</accession>
<dbReference type="EMBL" id="HBUF01144591">
    <property type="protein sequence ID" value="CAG6646964.1"/>
    <property type="molecule type" value="Transcribed_RNA"/>
</dbReference>
<evidence type="ECO:0000313" key="19">
    <source>
        <dbReference type="EMBL" id="CAG6646961.1"/>
    </source>
</evidence>
<evidence type="ECO:0000256" key="7">
    <source>
        <dbReference type="ARBA" id="ARBA00022516"/>
    </source>
</evidence>
<dbReference type="PROSITE" id="PS01315">
    <property type="entry name" value="CDS"/>
    <property type="match status" value="1"/>
</dbReference>
<evidence type="ECO:0000256" key="6">
    <source>
        <dbReference type="ARBA" id="ARBA00012487"/>
    </source>
</evidence>
<feature type="transmembrane region" description="Helical" evidence="16">
    <location>
        <begin position="106"/>
        <end position="130"/>
    </location>
</feature>
<protein>
    <recommendedName>
        <fullName evidence="6 16">Phosphatidate cytidylyltransferase</fullName>
        <ecNumber evidence="6 16">2.7.7.41</ecNumber>
    </recommendedName>
</protein>
<evidence type="ECO:0000256" key="17">
    <source>
        <dbReference type="RuleBase" id="RU003938"/>
    </source>
</evidence>
<dbReference type="EMBL" id="HBUF01144590">
    <property type="protein sequence ID" value="CAG6646961.1"/>
    <property type="molecule type" value="Transcribed_RNA"/>
</dbReference>
<dbReference type="GO" id="GO:0004605">
    <property type="term" value="F:phosphatidate cytidylyltransferase activity"/>
    <property type="evidence" value="ECO:0007669"/>
    <property type="project" value="UniProtKB-UniRule"/>
</dbReference>
<keyword evidence="10 16" id="KW-0548">Nucleotidyltransferase</keyword>
<evidence type="ECO:0000256" key="18">
    <source>
        <dbReference type="SAM" id="MobiDB-lite"/>
    </source>
</evidence>
<reference evidence="19" key="1">
    <citation type="submission" date="2021-05" db="EMBL/GenBank/DDBJ databases">
        <authorList>
            <person name="Alioto T."/>
            <person name="Alioto T."/>
            <person name="Gomez Garrido J."/>
        </authorList>
    </citation>
    <scope>NUCLEOTIDE SEQUENCE</scope>
</reference>
<evidence type="ECO:0000256" key="4">
    <source>
        <dbReference type="ARBA" id="ARBA00005189"/>
    </source>
</evidence>
<dbReference type="UniPathway" id="UPA00557">
    <property type="reaction ID" value="UER00614"/>
</dbReference>
<keyword evidence="12 16" id="KW-0443">Lipid metabolism</keyword>
<feature type="transmembrane region" description="Helical" evidence="16">
    <location>
        <begin position="82"/>
        <end position="100"/>
    </location>
</feature>
<feature type="region of interest" description="Disordered" evidence="18">
    <location>
        <begin position="1"/>
        <end position="46"/>
    </location>
</feature>
<feature type="transmembrane region" description="Helical" evidence="16">
    <location>
        <begin position="340"/>
        <end position="362"/>
    </location>
</feature>
<evidence type="ECO:0000256" key="11">
    <source>
        <dbReference type="ARBA" id="ARBA00022989"/>
    </source>
</evidence>
<name>A0A8D8RD19_9HEMI</name>
<feature type="transmembrane region" description="Helical" evidence="16">
    <location>
        <begin position="211"/>
        <end position="230"/>
    </location>
</feature>
<evidence type="ECO:0000256" key="3">
    <source>
        <dbReference type="ARBA" id="ARBA00005119"/>
    </source>
</evidence>
<keyword evidence="15 16" id="KW-1208">Phospholipid metabolism</keyword>
<feature type="transmembrane region" description="Helical" evidence="16">
    <location>
        <begin position="236"/>
        <end position="262"/>
    </location>
</feature>
<keyword evidence="13 16" id="KW-0472">Membrane</keyword>
<dbReference type="EC" id="2.7.7.41" evidence="6 16"/>
<dbReference type="PIRSF" id="PIRSF018269">
    <property type="entry name" value="PC_trans_euk"/>
    <property type="match status" value="1"/>
</dbReference>
<proteinExistence type="inferred from homology"/>
<comment type="similarity">
    <text evidence="5 16 17">Belongs to the CDS family.</text>
</comment>
<comment type="pathway">
    <text evidence="4">Lipid metabolism.</text>
</comment>
<feature type="transmembrane region" description="Helical" evidence="16">
    <location>
        <begin position="142"/>
        <end position="166"/>
    </location>
</feature>
<evidence type="ECO:0000256" key="8">
    <source>
        <dbReference type="ARBA" id="ARBA00022679"/>
    </source>
</evidence>
<dbReference type="PANTHER" id="PTHR13773:SF8">
    <property type="entry name" value="PHOSPHATIDATE CYTIDYLYLTRANSFERASE, PHOTORECEPTOR-SPECIFIC"/>
    <property type="match status" value="1"/>
</dbReference>
<evidence type="ECO:0000256" key="10">
    <source>
        <dbReference type="ARBA" id="ARBA00022695"/>
    </source>
</evidence>
<keyword evidence="14 16" id="KW-0594">Phospholipid biosynthesis</keyword>
<keyword evidence="7 16" id="KW-0444">Lipid biosynthesis</keyword>
<dbReference type="AlphaFoldDB" id="A0A8D8RD19"/>
<dbReference type="GO" id="GO:0005789">
    <property type="term" value="C:endoplasmic reticulum membrane"/>
    <property type="evidence" value="ECO:0007669"/>
    <property type="project" value="TreeGrafter"/>
</dbReference>
<evidence type="ECO:0000256" key="15">
    <source>
        <dbReference type="ARBA" id="ARBA00023264"/>
    </source>
</evidence>
<evidence type="ECO:0000256" key="12">
    <source>
        <dbReference type="ARBA" id="ARBA00023098"/>
    </source>
</evidence>
<sequence>MSSELKQRHTTTDSITSSGVGGDDTPSTTKPPKPAASSESSDVDNDDIPAAAVDLSKQIKSGTNKVPSFISYYIQSEAYQNALIRIIFTILMLGFYVTLIWLGHVAIILCIITVQVICFREIMTIGLTVYKGYSLPWIRAIAYHYLFTYNYFLYSSHVFAFLFHALRKPNNAALSFLVRYNAFIAFCLYTLGFITFVLSLKPKCYMRQFSLFAWTHVSLLIIVTQCHFMIQNIYNGLIWFILPVSMIVINDCLAYLCGFYFGRTPLIKLSPKKTWEGFIGGAIFTVLLSIGLAFYLAKFDYFVCPVQFTDGKYNHVCEVGYIYRQQLYTVFNKEFYTYPILFHTIVISVFASLIGPFGGFFASGFKRAFNIKDFSDIIPGHGGLIDRFDCQFLMSTFVYVYIYTFIYRNTIQGLLDNIYMLKPEQQLQLYYNLKQDLIARDILQNAE</sequence>
<keyword evidence="19" id="KW-0675">Receptor</keyword>
<keyword evidence="8 16" id="KW-0808">Transferase</keyword>
<evidence type="ECO:0000256" key="9">
    <source>
        <dbReference type="ARBA" id="ARBA00022692"/>
    </source>
</evidence>
<comment type="catalytic activity">
    <reaction evidence="1 16 17">
        <text>a 1,2-diacyl-sn-glycero-3-phosphate + CTP + H(+) = a CDP-1,2-diacyl-sn-glycerol + diphosphate</text>
        <dbReference type="Rhea" id="RHEA:16229"/>
        <dbReference type="ChEBI" id="CHEBI:15378"/>
        <dbReference type="ChEBI" id="CHEBI:33019"/>
        <dbReference type="ChEBI" id="CHEBI:37563"/>
        <dbReference type="ChEBI" id="CHEBI:58332"/>
        <dbReference type="ChEBI" id="CHEBI:58608"/>
        <dbReference type="EC" id="2.7.7.41"/>
    </reaction>
</comment>